<dbReference type="InterPro" id="IPR014047">
    <property type="entry name" value="Chr_Tranpt_l_chain"/>
</dbReference>
<dbReference type="PATRIC" id="fig|1056511.3.peg.2325"/>
<evidence type="ECO:0000256" key="2">
    <source>
        <dbReference type="ARBA" id="ARBA00005262"/>
    </source>
</evidence>
<keyword evidence="5 7" id="KW-1133">Transmembrane helix</keyword>
<dbReference type="GO" id="GO:0015109">
    <property type="term" value="F:chromate transmembrane transporter activity"/>
    <property type="evidence" value="ECO:0007669"/>
    <property type="project" value="InterPro"/>
</dbReference>
<evidence type="ECO:0000313" key="9">
    <source>
        <dbReference type="Proteomes" id="UP000011134"/>
    </source>
</evidence>
<feature type="transmembrane region" description="Helical" evidence="7">
    <location>
        <begin position="367"/>
        <end position="384"/>
    </location>
</feature>
<dbReference type="AlphaFoldDB" id="L8JED3"/>
<comment type="similarity">
    <text evidence="2">Belongs to the chromate ion transporter (CHR) (TC 2.A.51) family.</text>
</comment>
<keyword evidence="4 7" id="KW-0812">Transmembrane</keyword>
<gene>
    <name evidence="8" type="ORF">C942_00833</name>
</gene>
<evidence type="ECO:0000256" key="1">
    <source>
        <dbReference type="ARBA" id="ARBA00004651"/>
    </source>
</evidence>
<feature type="transmembrane region" description="Helical" evidence="7">
    <location>
        <begin position="107"/>
        <end position="124"/>
    </location>
</feature>
<evidence type="ECO:0000256" key="4">
    <source>
        <dbReference type="ARBA" id="ARBA00022692"/>
    </source>
</evidence>
<dbReference type="Proteomes" id="UP000011134">
    <property type="component" value="Unassembled WGS sequence"/>
</dbReference>
<dbReference type="PANTHER" id="PTHR33567:SF3">
    <property type="entry name" value="CHROMATE ION TRANSPORTER (EUROFUNG)"/>
    <property type="match status" value="1"/>
</dbReference>
<accession>L8JED3</accession>
<dbReference type="InterPro" id="IPR003370">
    <property type="entry name" value="Chromate_transpt"/>
</dbReference>
<evidence type="ECO:0000313" key="8">
    <source>
        <dbReference type="EMBL" id="ELR65747.1"/>
    </source>
</evidence>
<feature type="transmembrane region" description="Helical" evidence="7">
    <location>
        <begin position="282"/>
        <end position="304"/>
    </location>
</feature>
<dbReference type="PIRSF" id="PIRSF004810">
    <property type="entry name" value="ChrA"/>
    <property type="match status" value="1"/>
</dbReference>
<dbReference type="Pfam" id="PF02417">
    <property type="entry name" value="Chromate_transp"/>
    <property type="match status" value="2"/>
</dbReference>
<feature type="transmembrane region" description="Helical" evidence="7">
    <location>
        <begin position="191"/>
        <end position="208"/>
    </location>
</feature>
<keyword evidence="9" id="KW-1185">Reference proteome</keyword>
<reference evidence="8 9" key="1">
    <citation type="submission" date="2012-12" db="EMBL/GenBank/DDBJ databases">
        <title>Genome Assembly of Photobacterium sp. AK15.</title>
        <authorList>
            <person name="Khatri I."/>
            <person name="Vaidya B."/>
            <person name="Srinivas T.N.R."/>
            <person name="Subramanian S."/>
            <person name="Pinnaka A."/>
        </authorList>
    </citation>
    <scope>NUCLEOTIDE SEQUENCE [LARGE SCALE GENOMIC DNA]</scope>
    <source>
        <strain evidence="8 9">AK15</strain>
    </source>
</reference>
<comment type="subcellular location">
    <subcellularLocation>
        <location evidence="1">Cell membrane</location>
        <topology evidence="1">Multi-pass membrane protein</topology>
    </subcellularLocation>
</comment>
<proteinExistence type="inferred from homology"/>
<evidence type="ECO:0000256" key="3">
    <source>
        <dbReference type="ARBA" id="ARBA00022475"/>
    </source>
</evidence>
<protein>
    <submittedName>
        <fullName evidence="8">Chromate transport protein ChrA</fullName>
    </submittedName>
</protein>
<feature type="transmembrane region" description="Helical" evidence="7">
    <location>
        <begin position="6"/>
        <end position="26"/>
    </location>
</feature>
<dbReference type="PANTHER" id="PTHR33567">
    <property type="entry name" value="CHROMATE ION TRANSPORTER (EUROFUNG)"/>
    <property type="match status" value="1"/>
</dbReference>
<organism evidence="8 9">
    <name type="scientific">Photobacterium marinum</name>
    <dbReference type="NCBI Taxonomy" id="1056511"/>
    <lineage>
        <taxon>Bacteria</taxon>
        <taxon>Pseudomonadati</taxon>
        <taxon>Pseudomonadota</taxon>
        <taxon>Gammaproteobacteria</taxon>
        <taxon>Vibrionales</taxon>
        <taxon>Vibrionaceae</taxon>
        <taxon>Photobacterium</taxon>
    </lineage>
</organism>
<comment type="caution">
    <text evidence="8">The sequence shown here is derived from an EMBL/GenBank/DDBJ whole genome shotgun (WGS) entry which is preliminary data.</text>
</comment>
<dbReference type="RefSeq" id="WP_007465754.1">
    <property type="nucleotide sequence ID" value="NZ_AMZO01000016.1"/>
</dbReference>
<name>L8JED3_9GAMM</name>
<evidence type="ECO:0000256" key="5">
    <source>
        <dbReference type="ARBA" id="ARBA00022989"/>
    </source>
</evidence>
<evidence type="ECO:0000256" key="6">
    <source>
        <dbReference type="ARBA" id="ARBA00023136"/>
    </source>
</evidence>
<evidence type="ECO:0000256" key="7">
    <source>
        <dbReference type="SAM" id="Phobius"/>
    </source>
</evidence>
<dbReference type="GO" id="GO:0005886">
    <property type="term" value="C:plasma membrane"/>
    <property type="evidence" value="ECO:0007669"/>
    <property type="project" value="UniProtKB-SubCell"/>
</dbReference>
<keyword evidence="3" id="KW-1003">Cell membrane</keyword>
<keyword evidence="6 7" id="KW-0472">Membrane</keyword>
<feature type="transmembrane region" description="Helical" evidence="7">
    <location>
        <begin position="220"/>
        <end position="238"/>
    </location>
</feature>
<dbReference type="NCBIfam" id="TIGR00937">
    <property type="entry name" value="2A51"/>
    <property type="match status" value="1"/>
</dbReference>
<feature type="transmembrane region" description="Helical" evidence="7">
    <location>
        <begin position="250"/>
        <end position="276"/>
    </location>
</feature>
<feature type="transmembrane region" description="Helical" evidence="7">
    <location>
        <begin position="340"/>
        <end position="360"/>
    </location>
</feature>
<dbReference type="EMBL" id="AMZO01000016">
    <property type="protein sequence ID" value="ELR65747.1"/>
    <property type="molecule type" value="Genomic_DNA"/>
</dbReference>
<sequence length="406" mass="44259">MLKVMWHFFVLGLYSFGGPAAHIGYFQREFVQKKKWLDEQDFTQAVTLCQFLPGPASSQLGMFIGYKQGGYLGALAAFVGFTFPSFLLLTFLAMGSQLYSDAPLIDTLIQSAKLLAVIVVADALWGMAKKNITDKLTLMVAGFTAVAVFFSTGLLGQITPILLAALLGYLLSFRAEDCVDTQPPQAIRPNFVLLGVFVLILLLMPLTAQSSQWLTLFNVFYQAGSFVFGGGHVVLPLLEPMLNGMVESDTFLSAYASAQLVPGPMFTMASFLGASYLTEYPVLGSLIATIAIFLPGNLLLFAFLPAWKALFSHPRLKASITLVNACVVGLLASALVKPVIMTSISSWGDAVIVVLVFLILKYRNIPVWLLITSLSVYKFVMLSVSNRILKYAFGGTHHSETPILFI</sequence>
<dbReference type="OrthoDB" id="8969999at2"/>
<feature type="transmembrane region" description="Helical" evidence="7">
    <location>
        <begin position="71"/>
        <end position="95"/>
    </location>
</feature>